<feature type="domain" description="UspA" evidence="2">
    <location>
        <begin position="1"/>
        <end position="142"/>
    </location>
</feature>
<sequence length="142" mass="15981">MYDRILLPVDLNHKATWEKSLPKALEFCTQYGASLHLVTVLPDFGLPLVGGFFPKEFAAQAKKATTDGLRQFAKANVPKGIKVQRIVADGKPYEAILRVSKKLDVDLIIMSAHKRKRIEEYLTGTNAMRVVQQSRKSVMIVR</sequence>
<dbReference type="Gene3D" id="3.40.50.620">
    <property type="entry name" value="HUPs"/>
    <property type="match status" value="1"/>
</dbReference>
<evidence type="ECO:0000256" key="1">
    <source>
        <dbReference type="ARBA" id="ARBA00008791"/>
    </source>
</evidence>
<dbReference type="PANTHER" id="PTHR46268">
    <property type="entry name" value="STRESS RESPONSE PROTEIN NHAX"/>
    <property type="match status" value="1"/>
</dbReference>
<gene>
    <name evidence="3" type="ORF">LCGC14_0341830</name>
</gene>
<comment type="similarity">
    <text evidence="1">Belongs to the universal stress protein A family.</text>
</comment>
<dbReference type="PRINTS" id="PR01438">
    <property type="entry name" value="UNVRSLSTRESS"/>
</dbReference>
<dbReference type="SUPFAM" id="SSF52402">
    <property type="entry name" value="Adenine nucleotide alpha hydrolases-like"/>
    <property type="match status" value="1"/>
</dbReference>
<comment type="caution">
    <text evidence="3">The sequence shown here is derived from an EMBL/GenBank/DDBJ whole genome shotgun (WGS) entry which is preliminary data.</text>
</comment>
<dbReference type="InterPro" id="IPR006016">
    <property type="entry name" value="UspA"/>
</dbReference>
<dbReference type="CDD" id="cd00293">
    <property type="entry name" value="USP-like"/>
    <property type="match status" value="1"/>
</dbReference>
<dbReference type="PANTHER" id="PTHR46268:SF6">
    <property type="entry name" value="UNIVERSAL STRESS PROTEIN UP12"/>
    <property type="match status" value="1"/>
</dbReference>
<dbReference type="InterPro" id="IPR014729">
    <property type="entry name" value="Rossmann-like_a/b/a_fold"/>
</dbReference>
<evidence type="ECO:0000313" key="3">
    <source>
        <dbReference type="EMBL" id="KKN79297.1"/>
    </source>
</evidence>
<evidence type="ECO:0000259" key="2">
    <source>
        <dbReference type="Pfam" id="PF00582"/>
    </source>
</evidence>
<dbReference type="AlphaFoldDB" id="A0A0F9TWL3"/>
<accession>A0A0F9TWL3</accession>
<name>A0A0F9TWL3_9ZZZZ</name>
<reference evidence="3" key="1">
    <citation type="journal article" date="2015" name="Nature">
        <title>Complex archaea that bridge the gap between prokaryotes and eukaryotes.</title>
        <authorList>
            <person name="Spang A."/>
            <person name="Saw J.H."/>
            <person name="Jorgensen S.L."/>
            <person name="Zaremba-Niedzwiedzka K."/>
            <person name="Martijn J."/>
            <person name="Lind A.E."/>
            <person name="van Eijk R."/>
            <person name="Schleper C."/>
            <person name="Guy L."/>
            <person name="Ettema T.J."/>
        </authorList>
    </citation>
    <scope>NUCLEOTIDE SEQUENCE</scope>
</reference>
<dbReference type="EMBL" id="LAZR01000250">
    <property type="protein sequence ID" value="KKN79297.1"/>
    <property type="molecule type" value="Genomic_DNA"/>
</dbReference>
<proteinExistence type="inferred from homology"/>
<dbReference type="Pfam" id="PF00582">
    <property type="entry name" value="Usp"/>
    <property type="match status" value="1"/>
</dbReference>
<protein>
    <recommendedName>
        <fullName evidence="2">UspA domain-containing protein</fullName>
    </recommendedName>
</protein>
<dbReference type="InterPro" id="IPR006015">
    <property type="entry name" value="Universal_stress_UspA"/>
</dbReference>
<organism evidence="3">
    <name type="scientific">marine sediment metagenome</name>
    <dbReference type="NCBI Taxonomy" id="412755"/>
    <lineage>
        <taxon>unclassified sequences</taxon>
        <taxon>metagenomes</taxon>
        <taxon>ecological metagenomes</taxon>
    </lineage>
</organism>